<organism evidence="18 19">
    <name type="scientific">Magallana gigas</name>
    <name type="common">Pacific oyster</name>
    <name type="synonym">Crassostrea gigas</name>
    <dbReference type="NCBI Taxonomy" id="29159"/>
    <lineage>
        <taxon>Eukaryota</taxon>
        <taxon>Metazoa</taxon>
        <taxon>Spiralia</taxon>
        <taxon>Lophotrochozoa</taxon>
        <taxon>Mollusca</taxon>
        <taxon>Bivalvia</taxon>
        <taxon>Autobranchia</taxon>
        <taxon>Pteriomorphia</taxon>
        <taxon>Ostreida</taxon>
        <taxon>Ostreoidea</taxon>
        <taxon>Ostreidae</taxon>
        <taxon>Magallana</taxon>
    </lineage>
</organism>
<dbReference type="AlphaFoldDB" id="A0A8W8MSQ0"/>
<feature type="chain" id="PRO_5036484714" description="Multiple inositol polyphosphate phosphatase 1" evidence="17">
    <location>
        <begin position="33"/>
        <end position="467"/>
    </location>
</feature>
<dbReference type="InterPro" id="IPR016274">
    <property type="entry name" value="Histidine_acid_Pase_euk"/>
</dbReference>
<dbReference type="InterPro" id="IPR029033">
    <property type="entry name" value="His_PPase_superfam"/>
</dbReference>
<dbReference type="GO" id="GO:0003993">
    <property type="term" value="F:acid phosphatase activity"/>
    <property type="evidence" value="ECO:0007669"/>
    <property type="project" value="TreeGrafter"/>
</dbReference>
<proteinExistence type="inferred from homology"/>
<evidence type="ECO:0000313" key="18">
    <source>
        <dbReference type="EnsemblMetazoa" id="G3488.7:cds"/>
    </source>
</evidence>
<keyword evidence="10" id="KW-0325">Glycoprotein</keyword>
<dbReference type="EC" id="3.1.3.62" evidence="4"/>
<evidence type="ECO:0000256" key="1">
    <source>
        <dbReference type="ARBA" id="ARBA00004236"/>
    </source>
</evidence>
<comment type="catalytic activity">
    <reaction evidence="14">
        <text>1D-myo-inositol hexakisphosphate + H2O = 1D-myo-inositol 1,2,4,5,6-pentakisphosphate + phosphate</text>
        <dbReference type="Rhea" id="RHEA:16989"/>
        <dbReference type="ChEBI" id="CHEBI:15377"/>
        <dbReference type="ChEBI" id="CHEBI:43474"/>
        <dbReference type="ChEBI" id="CHEBI:57798"/>
        <dbReference type="ChEBI" id="CHEBI:58130"/>
        <dbReference type="EC" id="3.1.3.62"/>
    </reaction>
    <physiologicalReaction direction="left-to-right" evidence="14">
        <dbReference type="Rhea" id="RHEA:16990"/>
    </physiologicalReaction>
</comment>
<keyword evidence="16" id="KW-1015">Disulfide bond</keyword>
<dbReference type="InterPro" id="IPR000560">
    <property type="entry name" value="His_Pase_clade-2"/>
</dbReference>
<dbReference type="CDD" id="cd07061">
    <property type="entry name" value="HP_HAP_like"/>
    <property type="match status" value="1"/>
</dbReference>
<keyword evidence="7 17" id="KW-0732">Signal</keyword>
<dbReference type="OMA" id="ANSPWFA"/>
<reference evidence="18" key="1">
    <citation type="submission" date="2022-08" db="UniProtKB">
        <authorList>
            <consortium name="EnsemblMetazoa"/>
        </authorList>
    </citation>
    <scope>IDENTIFICATION</scope>
    <source>
        <strain evidence="18">05x7-T-G4-1.051#20</strain>
    </source>
</reference>
<comment type="subcellular location">
    <subcellularLocation>
        <location evidence="1">Cell membrane</location>
    </subcellularLocation>
</comment>
<name>A0A8W8MSQ0_MAGGI</name>
<keyword evidence="8" id="KW-0378">Hydrolase</keyword>
<comment type="catalytic activity">
    <reaction evidence="13">
        <text>1D-myo-inositol 1,2,4,5,6-pentakisphosphate + H2O = 1D-myo-inositol 1,2,5,6-tetrakisphosphate + phosphate</text>
        <dbReference type="Rhea" id="RHEA:77115"/>
        <dbReference type="ChEBI" id="CHEBI:15377"/>
        <dbReference type="ChEBI" id="CHEBI:43474"/>
        <dbReference type="ChEBI" id="CHEBI:57798"/>
        <dbReference type="ChEBI" id="CHEBI:195535"/>
        <dbReference type="EC" id="3.1.3.62"/>
    </reaction>
    <physiologicalReaction direction="left-to-right" evidence="13">
        <dbReference type="Rhea" id="RHEA:77116"/>
    </physiologicalReaction>
</comment>
<dbReference type="Proteomes" id="UP000005408">
    <property type="component" value="Unassembled WGS sequence"/>
</dbReference>
<comment type="catalytic activity">
    <reaction evidence="12">
        <text>1D-myo-inositol 1,2,5,6-tetrakisphosphate + H2O = 1D-myo-inositol 1,2,6-trisphosphate + phosphate</text>
        <dbReference type="Rhea" id="RHEA:77119"/>
        <dbReference type="ChEBI" id="CHEBI:15377"/>
        <dbReference type="ChEBI" id="CHEBI:43474"/>
        <dbReference type="ChEBI" id="CHEBI:195535"/>
        <dbReference type="ChEBI" id="CHEBI:195537"/>
        <dbReference type="EC" id="3.1.3.62"/>
    </reaction>
    <physiologicalReaction direction="left-to-right" evidence="12">
        <dbReference type="Rhea" id="RHEA:77120"/>
    </physiologicalReaction>
</comment>
<dbReference type="EnsemblMetazoa" id="G3488.7">
    <property type="protein sequence ID" value="G3488.7:cds"/>
    <property type="gene ID" value="G3488"/>
</dbReference>
<evidence type="ECO:0000256" key="3">
    <source>
        <dbReference type="ARBA" id="ARBA00012976"/>
    </source>
</evidence>
<evidence type="ECO:0000256" key="5">
    <source>
        <dbReference type="ARBA" id="ARBA00018097"/>
    </source>
</evidence>
<comment type="catalytic activity">
    <reaction evidence="15">
        <text>(2R)-2,3-bisphosphoglycerate + H2O = (2R)-2-phosphoglycerate + phosphate</text>
        <dbReference type="Rhea" id="RHEA:27381"/>
        <dbReference type="ChEBI" id="CHEBI:15377"/>
        <dbReference type="ChEBI" id="CHEBI:43474"/>
        <dbReference type="ChEBI" id="CHEBI:58248"/>
        <dbReference type="ChEBI" id="CHEBI:58289"/>
        <dbReference type="EC" id="3.1.3.80"/>
    </reaction>
    <physiologicalReaction direction="left-to-right" evidence="15">
        <dbReference type="Rhea" id="RHEA:27382"/>
    </physiologicalReaction>
</comment>
<evidence type="ECO:0000256" key="6">
    <source>
        <dbReference type="ARBA" id="ARBA00022475"/>
    </source>
</evidence>
<evidence type="ECO:0000256" key="4">
    <source>
        <dbReference type="ARBA" id="ARBA00013040"/>
    </source>
</evidence>
<dbReference type="GO" id="GO:0005886">
    <property type="term" value="C:plasma membrane"/>
    <property type="evidence" value="ECO:0007669"/>
    <property type="project" value="UniProtKB-SubCell"/>
</dbReference>
<evidence type="ECO:0000256" key="8">
    <source>
        <dbReference type="ARBA" id="ARBA00022801"/>
    </source>
</evidence>
<evidence type="ECO:0000256" key="11">
    <source>
        <dbReference type="ARBA" id="ARBA00031642"/>
    </source>
</evidence>
<feature type="disulfide bond" evidence="16">
    <location>
        <begin position="265"/>
        <end position="279"/>
    </location>
</feature>
<evidence type="ECO:0000256" key="10">
    <source>
        <dbReference type="ARBA" id="ARBA00023180"/>
    </source>
</evidence>
<keyword evidence="19" id="KW-1185">Reference proteome</keyword>
<sequence length="467" mass="54053">MSAFLRLKLSQMIMMIFVFYLMILECLSPAHALSSFRTPSYSTKTPYFWVNDEKETIALDSETWFEYGEKTCQIIHLNAVFRHGARFPSLKWIKRMTTLHEKLVENGVDERYPFLKAWKNPFPEKSDKIIAELGEQEQEMLGERFAHRFNLLFDEDMDSIRVVSSSKQRSYASSLSFYTGLSQTVFGEADKTMEPTVNDIEMRFHDNCVHFAESVDKNKTATNEYSKFKYGPEVDVIAKKLTDVLHLPEKAAVTPDDLNTIHQLCAFEEALTDAGSEWCQFLDQESLEVIQYMNDLKQYWKKMYGHDISSAMSCPLLSRIFTTLDKVIQANNADDDYAAAEFGFGHAETLAPLYASLGLFKDEPQLKADNFKLHLNRKFRASRVLPFSANFAVALYQCDSGEDNNDYLEYVVRFYVNEKTVDIPACGKQVCPYKEVREFYKNQVDNCEFHKMCRNPEPKENSEHDEL</sequence>
<dbReference type="SUPFAM" id="SSF53254">
    <property type="entry name" value="Phosphoglycerate mutase-like"/>
    <property type="match status" value="1"/>
</dbReference>
<accession>A0A8W8MSQ0</accession>
<dbReference type="InterPro" id="IPR033379">
    <property type="entry name" value="Acid_Pase_AS"/>
</dbReference>
<evidence type="ECO:0000256" key="16">
    <source>
        <dbReference type="PIRSR" id="PIRSR000894-2"/>
    </source>
</evidence>
<evidence type="ECO:0000256" key="9">
    <source>
        <dbReference type="ARBA" id="ARBA00023136"/>
    </source>
</evidence>
<protein>
    <recommendedName>
        <fullName evidence="5">Multiple inositol polyphosphate phosphatase 1</fullName>
        <ecNumber evidence="4">3.1.3.62</ecNumber>
        <ecNumber evidence="3">3.1.3.80</ecNumber>
    </recommendedName>
    <alternativeName>
        <fullName evidence="11">2,3-bisphosphoglycerate 3-phosphatase</fullName>
    </alternativeName>
</protein>
<evidence type="ECO:0000256" key="13">
    <source>
        <dbReference type="ARBA" id="ARBA00043671"/>
    </source>
</evidence>
<dbReference type="GO" id="GO:0034417">
    <property type="term" value="F:bisphosphoglycerate 3-phosphatase activity"/>
    <property type="evidence" value="ECO:0007669"/>
    <property type="project" value="UniProtKB-EC"/>
</dbReference>
<feature type="disulfide bond" evidence="16">
    <location>
        <begin position="72"/>
        <end position="398"/>
    </location>
</feature>
<dbReference type="PANTHER" id="PTHR20963">
    <property type="entry name" value="MULTIPLE INOSITOL POLYPHOSPHATE PHOSPHATASE-RELATED"/>
    <property type="match status" value="1"/>
</dbReference>
<dbReference type="Gene3D" id="3.40.50.1240">
    <property type="entry name" value="Phosphoglycerate mutase-like"/>
    <property type="match status" value="1"/>
</dbReference>
<evidence type="ECO:0000256" key="12">
    <source>
        <dbReference type="ARBA" id="ARBA00043668"/>
    </source>
</evidence>
<dbReference type="EC" id="3.1.3.80" evidence="3"/>
<dbReference type="GO" id="GO:0052745">
    <property type="term" value="F:inositol phosphate phosphatase activity"/>
    <property type="evidence" value="ECO:0007669"/>
    <property type="project" value="TreeGrafter"/>
</dbReference>
<evidence type="ECO:0000256" key="7">
    <source>
        <dbReference type="ARBA" id="ARBA00022729"/>
    </source>
</evidence>
<evidence type="ECO:0000256" key="15">
    <source>
        <dbReference type="ARBA" id="ARBA00043832"/>
    </source>
</evidence>
<dbReference type="PIRSF" id="PIRSF000894">
    <property type="entry name" value="Acid_phosphatase"/>
    <property type="match status" value="1"/>
</dbReference>
<evidence type="ECO:0000256" key="17">
    <source>
        <dbReference type="SAM" id="SignalP"/>
    </source>
</evidence>
<feature type="signal peptide" evidence="17">
    <location>
        <begin position="1"/>
        <end position="32"/>
    </location>
</feature>
<keyword evidence="9" id="KW-0472">Membrane</keyword>
<evidence type="ECO:0000313" key="19">
    <source>
        <dbReference type="Proteomes" id="UP000005408"/>
    </source>
</evidence>
<dbReference type="Pfam" id="PF00328">
    <property type="entry name" value="His_Phos_2"/>
    <property type="match status" value="1"/>
</dbReference>
<evidence type="ECO:0000256" key="14">
    <source>
        <dbReference type="ARBA" id="ARBA00043691"/>
    </source>
</evidence>
<keyword evidence="6" id="KW-1003">Cell membrane</keyword>
<evidence type="ECO:0000256" key="2">
    <source>
        <dbReference type="ARBA" id="ARBA00008422"/>
    </source>
</evidence>
<dbReference type="PANTHER" id="PTHR20963:SF8">
    <property type="entry name" value="MULTIPLE INOSITOL POLYPHOSPHATE PHOSPHATASE 1"/>
    <property type="match status" value="1"/>
</dbReference>
<dbReference type="OrthoDB" id="6509975at2759"/>
<dbReference type="FunFam" id="3.40.50.1240:FF:000014">
    <property type="entry name" value="Multiple inositol polyphosphate phosphatase 1"/>
    <property type="match status" value="1"/>
</dbReference>
<dbReference type="PROSITE" id="PS00616">
    <property type="entry name" value="HIS_ACID_PHOSPHAT_1"/>
    <property type="match status" value="1"/>
</dbReference>
<comment type="similarity">
    <text evidence="2">Belongs to the histidine acid phosphatase family. MINPP1 subfamily.</text>
</comment>